<organism evidence="2 3">
    <name type="scientific">Albidovulum inexpectatum</name>
    <dbReference type="NCBI Taxonomy" id="196587"/>
    <lineage>
        <taxon>Bacteria</taxon>
        <taxon>Pseudomonadati</taxon>
        <taxon>Pseudomonadota</taxon>
        <taxon>Alphaproteobacteria</taxon>
        <taxon>Rhodobacterales</taxon>
        <taxon>Paracoccaceae</taxon>
        <taxon>Albidovulum</taxon>
    </lineage>
</organism>
<evidence type="ECO:0000313" key="2">
    <source>
        <dbReference type="EMBL" id="PPB79762.1"/>
    </source>
</evidence>
<dbReference type="EMBL" id="PRDS01000009">
    <property type="protein sequence ID" value="PPB79762.1"/>
    <property type="molecule type" value="Genomic_DNA"/>
</dbReference>
<evidence type="ECO:0000256" key="1">
    <source>
        <dbReference type="SAM" id="MobiDB-lite"/>
    </source>
</evidence>
<feature type="compositionally biased region" description="Low complexity" evidence="1">
    <location>
        <begin position="119"/>
        <end position="140"/>
    </location>
</feature>
<reference evidence="2 3" key="1">
    <citation type="submission" date="2018-01" db="EMBL/GenBank/DDBJ databases">
        <title>Genomic Encyclopedia of Archaeal and Bacterial Type Strains, Phase II (KMG-II): from individual species to whole genera.</title>
        <authorList>
            <person name="Goeker M."/>
        </authorList>
    </citation>
    <scope>NUCLEOTIDE SEQUENCE [LARGE SCALE GENOMIC DNA]</scope>
    <source>
        <strain evidence="2 3">DSM 12048</strain>
    </source>
</reference>
<dbReference type="Proteomes" id="UP000239736">
    <property type="component" value="Unassembled WGS sequence"/>
</dbReference>
<dbReference type="RefSeq" id="WP_104072253.1">
    <property type="nucleotide sequence ID" value="NZ_PRDS01000009.1"/>
</dbReference>
<protein>
    <submittedName>
        <fullName evidence="2">Uncharacterized protein</fullName>
    </submittedName>
</protein>
<accession>A0A2S5JE17</accession>
<dbReference type="OrthoDB" id="6053181at2"/>
<comment type="caution">
    <text evidence="2">The sequence shown here is derived from an EMBL/GenBank/DDBJ whole genome shotgun (WGS) entry which is preliminary data.</text>
</comment>
<dbReference type="AlphaFoldDB" id="A0A2S5JE17"/>
<keyword evidence="3" id="KW-1185">Reference proteome</keyword>
<sequence length="140" mass="14780">MSDLDAFVPPREVVTIGDREIAVEPIRVRQLPAFGRAVAPIIEAINSGQDAAAVALRMSEHVIDLVIAATDVERGFLEDRHPDDLVRLLSVVLRVNSDFFAQRLAPAVAEAMRTVAEVTAGQGSSPTSSGTGTASTKSSA</sequence>
<proteinExistence type="predicted"/>
<evidence type="ECO:0000313" key="3">
    <source>
        <dbReference type="Proteomes" id="UP000239736"/>
    </source>
</evidence>
<gene>
    <name evidence="2" type="ORF">LV82_02553</name>
</gene>
<name>A0A2S5JE17_9RHOB</name>
<feature type="region of interest" description="Disordered" evidence="1">
    <location>
        <begin position="118"/>
        <end position="140"/>
    </location>
</feature>